<dbReference type="GO" id="GO:0004672">
    <property type="term" value="F:protein kinase activity"/>
    <property type="evidence" value="ECO:0007669"/>
    <property type="project" value="InterPro"/>
</dbReference>
<evidence type="ECO:0000259" key="2">
    <source>
        <dbReference type="PROSITE" id="PS50011"/>
    </source>
</evidence>
<evidence type="ECO:0000313" key="4">
    <source>
        <dbReference type="Proteomes" id="UP000663844"/>
    </source>
</evidence>
<dbReference type="PROSITE" id="PS50011">
    <property type="entry name" value="PROTEIN_KINASE_DOM"/>
    <property type="match status" value="1"/>
</dbReference>
<feature type="binding site" evidence="1">
    <location>
        <position position="65"/>
    </location>
    <ligand>
        <name>ATP</name>
        <dbReference type="ChEBI" id="CHEBI:30616"/>
    </ligand>
</feature>
<dbReference type="AlphaFoldDB" id="A0A819Z0Z3"/>
<dbReference type="InterPro" id="IPR011009">
    <property type="entry name" value="Kinase-like_dom_sf"/>
</dbReference>
<accession>A0A819Z0Z3</accession>
<dbReference type="SUPFAM" id="SSF56112">
    <property type="entry name" value="Protein kinase-like (PK-like)"/>
    <property type="match status" value="1"/>
</dbReference>
<dbReference type="Gene3D" id="3.30.200.20">
    <property type="entry name" value="Phosphorylase Kinase, domain 1"/>
    <property type="match status" value="1"/>
</dbReference>
<name>A0A819Z0Z3_9BILA</name>
<dbReference type="GO" id="GO:0005524">
    <property type="term" value="F:ATP binding"/>
    <property type="evidence" value="ECO:0007669"/>
    <property type="project" value="UniProtKB-UniRule"/>
</dbReference>
<organism evidence="3 4">
    <name type="scientific">Adineta steineri</name>
    <dbReference type="NCBI Taxonomy" id="433720"/>
    <lineage>
        <taxon>Eukaryota</taxon>
        <taxon>Metazoa</taxon>
        <taxon>Spiralia</taxon>
        <taxon>Gnathifera</taxon>
        <taxon>Rotifera</taxon>
        <taxon>Eurotatoria</taxon>
        <taxon>Bdelloidea</taxon>
        <taxon>Adinetida</taxon>
        <taxon>Adinetidae</taxon>
        <taxon>Adineta</taxon>
    </lineage>
</organism>
<dbReference type="Proteomes" id="UP000663844">
    <property type="component" value="Unassembled WGS sequence"/>
</dbReference>
<keyword evidence="1" id="KW-0067">ATP-binding</keyword>
<dbReference type="InterPro" id="IPR000719">
    <property type="entry name" value="Prot_kinase_dom"/>
</dbReference>
<proteinExistence type="predicted"/>
<sequence length="159" mass="18298">MGNSYGYEQADYGSARKTTKKDLWLQNQTFRIHRNVYTLRNRLGEGTFGSVWASTTRQGQNAAVKLFNFNKLKRNIDPSTLLTSFQDEVKTIFAIRNARNYVVNVYDFDFDAQRRVALLAMELGNDSLQDRATMLHETTSRSKMNGNDYISAEKFLGIF</sequence>
<feature type="domain" description="Protein kinase" evidence="2">
    <location>
        <begin position="37"/>
        <end position="159"/>
    </location>
</feature>
<protein>
    <recommendedName>
        <fullName evidence="2">Protein kinase domain-containing protein</fullName>
    </recommendedName>
</protein>
<reference evidence="3" key="1">
    <citation type="submission" date="2021-02" db="EMBL/GenBank/DDBJ databases">
        <authorList>
            <person name="Nowell W R."/>
        </authorList>
    </citation>
    <scope>NUCLEOTIDE SEQUENCE</scope>
</reference>
<dbReference type="PROSITE" id="PS00107">
    <property type="entry name" value="PROTEIN_KINASE_ATP"/>
    <property type="match status" value="1"/>
</dbReference>
<keyword evidence="1" id="KW-0547">Nucleotide-binding</keyword>
<dbReference type="EMBL" id="CAJOAZ010007443">
    <property type="protein sequence ID" value="CAF4162741.1"/>
    <property type="molecule type" value="Genomic_DNA"/>
</dbReference>
<evidence type="ECO:0000256" key="1">
    <source>
        <dbReference type="PROSITE-ProRule" id="PRU10141"/>
    </source>
</evidence>
<dbReference type="InterPro" id="IPR017441">
    <property type="entry name" value="Protein_kinase_ATP_BS"/>
</dbReference>
<gene>
    <name evidence="3" type="ORF">OXD698_LOCUS38702</name>
</gene>
<evidence type="ECO:0000313" key="3">
    <source>
        <dbReference type="EMBL" id="CAF4162741.1"/>
    </source>
</evidence>
<comment type="caution">
    <text evidence="3">The sequence shown here is derived from an EMBL/GenBank/DDBJ whole genome shotgun (WGS) entry which is preliminary data.</text>
</comment>